<dbReference type="HOGENOM" id="CLU_2826839_0_0_5"/>
<evidence type="ECO:0000313" key="2">
    <source>
        <dbReference type="Proteomes" id="UP000004728"/>
    </source>
</evidence>
<sequence>MQALEKCGAATCVGRCGNQAQRDSDGTAAEKPFHWHRTPLIVLRNLCSHIEENATMRPCQELDFGT</sequence>
<evidence type="ECO:0000313" key="1">
    <source>
        <dbReference type="EMBL" id="EGD58220.1"/>
    </source>
</evidence>
<accession>F1ZB03</accession>
<proteinExistence type="predicted"/>
<dbReference type="Proteomes" id="UP000004728">
    <property type="component" value="Unassembled WGS sequence"/>
</dbReference>
<dbReference type="AlphaFoldDB" id="F1ZB03"/>
<name>F1ZB03_9SPHN</name>
<reference evidence="1 2" key="1">
    <citation type="journal article" date="2012" name="J. Bacteriol.">
        <title>Draft Genome Sequence of Novosphingobium nitrogenifigens Y88T.</title>
        <authorList>
            <person name="Strabala T.J."/>
            <person name="Macdonald L."/>
            <person name="Liu V."/>
            <person name="Smit A.M."/>
        </authorList>
    </citation>
    <scope>NUCLEOTIDE SEQUENCE [LARGE SCALE GENOMIC DNA]</scope>
    <source>
        <strain evidence="1 2">DSM 19370</strain>
    </source>
</reference>
<organism evidence="1 2">
    <name type="scientific">Novosphingobium nitrogenifigens DSM 19370</name>
    <dbReference type="NCBI Taxonomy" id="983920"/>
    <lineage>
        <taxon>Bacteria</taxon>
        <taxon>Pseudomonadati</taxon>
        <taxon>Pseudomonadota</taxon>
        <taxon>Alphaproteobacteria</taxon>
        <taxon>Sphingomonadales</taxon>
        <taxon>Sphingomonadaceae</taxon>
        <taxon>Novosphingobium</taxon>
    </lineage>
</organism>
<protein>
    <submittedName>
        <fullName evidence="1">Uncharacterized protein</fullName>
    </submittedName>
</protein>
<keyword evidence="2" id="KW-1185">Reference proteome</keyword>
<dbReference type="EMBL" id="AEWJ01000044">
    <property type="protein sequence ID" value="EGD58220.1"/>
    <property type="molecule type" value="Genomic_DNA"/>
</dbReference>
<dbReference type="InParanoid" id="F1ZB03"/>
<comment type="caution">
    <text evidence="1">The sequence shown here is derived from an EMBL/GenBank/DDBJ whole genome shotgun (WGS) entry which is preliminary data.</text>
</comment>
<dbReference type="STRING" id="983920.Y88_0272"/>
<gene>
    <name evidence="1" type="ORF">Y88_0272</name>
</gene>